<dbReference type="Gene3D" id="3.80.10.10">
    <property type="entry name" value="Ribonuclease Inhibitor"/>
    <property type="match status" value="1"/>
</dbReference>
<evidence type="ECO:0000256" key="6">
    <source>
        <dbReference type="ARBA" id="ARBA00022525"/>
    </source>
</evidence>
<dbReference type="Pfam" id="PF00560">
    <property type="entry name" value="LRR_1"/>
    <property type="match status" value="1"/>
</dbReference>
<keyword evidence="13 14" id="KW-1035">Host cytoplasm</keyword>
<sequence length="726" mass="79599">MPLHVGSGCLPATITNLRINCIAQSATPPEMSLWEKIKEFFCSTHQTEAQECIWTICHPSVGTTREDVVSRFEQLRMLVYAGYEESIHSGRHGESHFCILDADNQEILSVTLDDAGNYTVNCQGHNETYRFTMDIEQGEECTEHAEGASGTLQVSPLPAPAAPQTPAEYDAVWSEWKGAAPAEELRGRAATVQRICTCLNNGSRELNVGESGLTALPDRLPAHITTLVIPHNNYLTSLPTLPSGLEVLTVEDNQLTSLPPLPAELELLTVSGNQLTSLPPLPAGLQTLSVSGNQLTSLPPLPAGLQVLSVSDNQLTSLPLLPAGLELLTLDRNPQLARLPPLPEGLQTLSVDANPQLTRLPALPSGLQRLYARNNQLTRLPESITGLSSEAIVNLYGNPLSERTLQALRNITSAPGYSGPRILFDMAGASAPREARALHLAAADWLVPSWEGEPAPADRWHMFGQEDNAAAFSLFLDRLGETENCIKDAGFKAQISSWLVQLAKDEALRAKTFAMATEATASCQDRVTLALHQMKNVQLVHDAEKGQYDNNLAALVATGREMFRLEKLEQIAREKVRTLALVDEIEVWLAYQNKLKKSLGLTSVTAEMRFFRISGVTVSDLQAAELQVKAAEKSEFREWILQWGPLHSVLERKAPERVNALREKQISDYEETYRMLSDTELRPSGLVGNTDAERTIGARAMESAKKTFLDGLRPLVEEMLGSYLAS</sequence>
<feature type="active site" description="Glycyl thioester intermediate" evidence="14">
    <location>
        <position position="523"/>
    </location>
</feature>
<name>A0A636LK71_SALET</name>
<dbReference type="InterPro" id="IPR051071">
    <property type="entry name" value="LRR-bact_E3_ubiq_ligases"/>
</dbReference>
<evidence type="ECO:0000256" key="14">
    <source>
        <dbReference type="PROSITE-ProRule" id="PRU01398"/>
    </source>
</evidence>
<dbReference type="GO" id="GO:0030430">
    <property type="term" value="C:host cell cytoplasm"/>
    <property type="evidence" value="ECO:0007669"/>
    <property type="project" value="UniProtKB-SubCell"/>
</dbReference>
<comment type="subcellular location">
    <subcellularLocation>
        <location evidence="2">Host cytoplasm</location>
    </subcellularLocation>
    <subcellularLocation>
        <location evidence="3">Secreted</location>
    </subcellularLocation>
</comment>
<dbReference type="PANTHER" id="PTHR47114:SF2">
    <property type="entry name" value="OLIGODENDROCYTE-MYELIN GLYCOPROTEIN"/>
    <property type="match status" value="1"/>
</dbReference>
<keyword evidence="12" id="KW-0843">Virulence</keyword>
<dbReference type="PROSITE" id="PS51450">
    <property type="entry name" value="LRR"/>
    <property type="match status" value="2"/>
</dbReference>
<keyword evidence="7" id="KW-0433">Leucine-rich repeat</keyword>
<gene>
    <name evidence="16" type="ORF">CC874_21660</name>
</gene>
<proteinExistence type="inferred from homology"/>
<dbReference type="Gene3D" id="3.30.2440.10">
    <property type="entry name" value="Secreted effector protein SifA"/>
    <property type="match status" value="1"/>
</dbReference>
<evidence type="ECO:0000259" key="15">
    <source>
        <dbReference type="PROSITE" id="PS52053"/>
    </source>
</evidence>
<evidence type="ECO:0000256" key="4">
    <source>
        <dbReference type="ARBA" id="ARBA00009868"/>
    </source>
</evidence>
<evidence type="ECO:0000256" key="3">
    <source>
        <dbReference type="ARBA" id="ARBA00004613"/>
    </source>
</evidence>
<comment type="similarity">
    <text evidence="4 14">Belongs to the LRR-containing bacterial E3 ligase family.</text>
</comment>
<evidence type="ECO:0000256" key="9">
    <source>
        <dbReference type="ARBA" id="ARBA00022737"/>
    </source>
</evidence>
<dbReference type="SMART" id="SM00364">
    <property type="entry name" value="LRR_BAC"/>
    <property type="match status" value="8"/>
</dbReference>
<evidence type="ECO:0000256" key="10">
    <source>
        <dbReference type="ARBA" id="ARBA00022786"/>
    </source>
</evidence>
<dbReference type="FunFam" id="1.20.58.360:FF:000001">
    <property type="entry name" value="Probable E3 ubiquitin-protein ligase ipaH7.8"/>
    <property type="match status" value="1"/>
</dbReference>
<reference evidence="16" key="1">
    <citation type="submission" date="2018-07" db="EMBL/GenBank/DDBJ databases">
        <authorList>
            <person name="Ashton P.M."/>
            <person name="Dallman T."/>
            <person name="Nair S."/>
            <person name="De Pinna E."/>
            <person name="Peters T."/>
            <person name="Grant K."/>
        </authorList>
    </citation>
    <scope>NUCLEOTIDE SEQUENCE</scope>
    <source>
        <strain evidence="16">348754</strain>
    </source>
</reference>
<dbReference type="Gene3D" id="1.20.58.90">
    <property type="match status" value="1"/>
</dbReference>
<dbReference type="Pfam" id="PF14496">
    <property type="entry name" value="NEL"/>
    <property type="match status" value="1"/>
</dbReference>
<evidence type="ECO:0000256" key="11">
    <source>
        <dbReference type="ARBA" id="ARBA00022843"/>
    </source>
</evidence>
<comment type="PTM">
    <text evidence="14">Ubiquitinated in the presence of host E1 ubiquitin-activating enzyme, E2 ubiquitin-conjugating enzyme and ubiquitin.</text>
</comment>
<dbReference type="InterPro" id="IPR029487">
    <property type="entry name" value="NEL_dom"/>
</dbReference>
<keyword evidence="8 14" id="KW-0808">Transferase</keyword>
<comment type="caution">
    <text evidence="16">The sequence shown here is derived from an EMBL/GenBank/DDBJ whole genome shotgun (WGS) entry which is preliminary data.</text>
</comment>
<dbReference type="EC" id="2.3.2.27" evidence="5"/>
<dbReference type="PANTHER" id="PTHR47114">
    <property type="match status" value="1"/>
</dbReference>
<evidence type="ECO:0000256" key="12">
    <source>
        <dbReference type="ARBA" id="ARBA00023026"/>
    </source>
</evidence>
<evidence type="ECO:0000313" key="16">
    <source>
        <dbReference type="EMBL" id="EDI0830361.1"/>
    </source>
</evidence>
<evidence type="ECO:0000256" key="5">
    <source>
        <dbReference type="ARBA" id="ARBA00012483"/>
    </source>
</evidence>
<dbReference type="Gene3D" id="1.20.1270.130">
    <property type="entry name" value="Shigella T3SS effector IpaH domain"/>
    <property type="match status" value="1"/>
</dbReference>
<organism evidence="16">
    <name type="scientific">Salmonella enterica subsp. enterica serovar Brancaster</name>
    <dbReference type="NCBI Taxonomy" id="2511819"/>
    <lineage>
        <taxon>Bacteria</taxon>
        <taxon>Pseudomonadati</taxon>
        <taxon>Pseudomonadota</taxon>
        <taxon>Gammaproteobacteria</taxon>
        <taxon>Enterobacterales</taxon>
        <taxon>Enterobacteriaceae</taxon>
        <taxon>Salmonella</taxon>
    </lineage>
</organism>
<comment type="catalytic activity">
    <reaction evidence="1">
        <text>S-ubiquitinyl-[E2 ubiquitin-conjugating enzyme]-L-cysteine + [acceptor protein]-L-lysine = [E2 ubiquitin-conjugating enzyme]-L-cysteine + N(6)-ubiquitinyl-[acceptor protein]-L-lysine.</text>
        <dbReference type="EC" id="2.3.2.27"/>
    </reaction>
</comment>
<evidence type="ECO:0000256" key="1">
    <source>
        <dbReference type="ARBA" id="ARBA00000900"/>
    </source>
</evidence>
<keyword evidence="6 14" id="KW-0964">Secreted</keyword>
<dbReference type="InterPro" id="IPR032675">
    <property type="entry name" value="LRR_dom_sf"/>
</dbReference>
<dbReference type="FunFam" id="1.20.58.90:FF:000013">
    <property type="entry name" value="Type III secretion system effector protein-E3 Ubiquitin ligase"/>
    <property type="match status" value="1"/>
</dbReference>
<keyword evidence="11 14" id="KW-0832">Ubl conjugation</keyword>
<evidence type="ECO:0000256" key="7">
    <source>
        <dbReference type="ARBA" id="ARBA00022614"/>
    </source>
</evidence>
<evidence type="ECO:0000256" key="8">
    <source>
        <dbReference type="ARBA" id="ARBA00022679"/>
    </source>
</evidence>
<evidence type="ECO:0000256" key="13">
    <source>
        <dbReference type="ARBA" id="ARBA00023200"/>
    </source>
</evidence>
<protein>
    <recommendedName>
        <fullName evidence="5">RING-type E3 ubiquitin transferase</fullName>
        <ecNumber evidence="5">2.3.2.27</ecNumber>
    </recommendedName>
</protein>
<dbReference type="InterPro" id="IPR001611">
    <property type="entry name" value="Leu-rich_rpt"/>
</dbReference>
<dbReference type="GO" id="GO:0061630">
    <property type="term" value="F:ubiquitin protein ligase activity"/>
    <property type="evidence" value="ECO:0007669"/>
    <property type="project" value="UniProtKB-EC"/>
</dbReference>
<dbReference type="GO" id="GO:0016567">
    <property type="term" value="P:protein ubiquitination"/>
    <property type="evidence" value="ECO:0007669"/>
    <property type="project" value="InterPro"/>
</dbReference>
<evidence type="ECO:0000256" key="2">
    <source>
        <dbReference type="ARBA" id="ARBA00004192"/>
    </source>
</evidence>
<dbReference type="AlphaFoldDB" id="A0A636LK71"/>
<dbReference type="PROSITE" id="PS52053">
    <property type="entry name" value="NEL"/>
    <property type="match status" value="1"/>
</dbReference>
<keyword evidence="9" id="KW-0677">Repeat</keyword>
<dbReference type="GO" id="GO:0005576">
    <property type="term" value="C:extracellular region"/>
    <property type="evidence" value="ECO:0007669"/>
    <property type="project" value="UniProtKB-SubCell"/>
</dbReference>
<feature type="domain" description="NEL" evidence="15">
    <location>
        <begin position="437"/>
        <end position="726"/>
    </location>
</feature>
<accession>A0A636LK71</accession>
<dbReference type="Gene3D" id="1.20.58.360">
    <property type="entry name" value="Shigella T3SS effector IpaH defines"/>
    <property type="match status" value="1"/>
</dbReference>
<dbReference type="EMBL" id="AAMJTU010000104">
    <property type="protein sequence ID" value="EDI0830361.1"/>
    <property type="molecule type" value="Genomic_DNA"/>
</dbReference>
<dbReference type="SUPFAM" id="SSF52058">
    <property type="entry name" value="L domain-like"/>
    <property type="match status" value="1"/>
</dbReference>
<keyword evidence="10 14" id="KW-0833">Ubl conjugation pathway</keyword>